<dbReference type="Proteomes" id="UP000298058">
    <property type="component" value="Unassembled WGS sequence"/>
</dbReference>
<gene>
    <name evidence="2" type="ORF">EHS15_06105</name>
</gene>
<dbReference type="EMBL" id="RQHW01000018">
    <property type="protein sequence ID" value="TGN19948.1"/>
    <property type="molecule type" value="Genomic_DNA"/>
</dbReference>
<comment type="caution">
    <text evidence="2">The sequence shown here is derived from an EMBL/GenBank/DDBJ whole genome shotgun (WGS) entry which is preliminary data.</text>
</comment>
<organism evidence="2 3">
    <name type="scientific">Leptospira idonii</name>
    <dbReference type="NCBI Taxonomy" id="1193500"/>
    <lineage>
        <taxon>Bacteria</taxon>
        <taxon>Pseudomonadati</taxon>
        <taxon>Spirochaetota</taxon>
        <taxon>Spirochaetia</taxon>
        <taxon>Leptospirales</taxon>
        <taxon>Leptospiraceae</taxon>
        <taxon>Leptospira</taxon>
    </lineage>
</organism>
<accession>A0A4R9M5D4</accession>
<proteinExistence type="predicted"/>
<evidence type="ECO:0000313" key="2">
    <source>
        <dbReference type="EMBL" id="TGN19948.1"/>
    </source>
</evidence>
<name>A0A4R9M5D4_9LEPT</name>
<sequence>MKLTISTLLILGLTFSLSAFESELDNEEISSLVNSYDKETLTEISNELLKVATSEENQGEYELASLHYKRALKIREAIGMKAHKSYASILYLTSNAAFKAGNYCEAGNFANQASIAFKQHGITKFEEKAAKDVVTYGRACAVLAYK</sequence>
<protein>
    <submittedName>
        <fullName evidence="2">Tetratricopeptide repeat protein</fullName>
    </submittedName>
</protein>
<feature type="chain" id="PRO_5020238235" evidence="1">
    <location>
        <begin position="22"/>
        <end position="146"/>
    </location>
</feature>
<dbReference type="SUPFAM" id="SSF48452">
    <property type="entry name" value="TPR-like"/>
    <property type="match status" value="1"/>
</dbReference>
<dbReference type="Gene3D" id="1.25.40.10">
    <property type="entry name" value="Tetratricopeptide repeat domain"/>
    <property type="match status" value="1"/>
</dbReference>
<dbReference type="InterPro" id="IPR011990">
    <property type="entry name" value="TPR-like_helical_dom_sf"/>
</dbReference>
<keyword evidence="3" id="KW-1185">Reference proteome</keyword>
<dbReference type="RefSeq" id="WP_135759666.1">
    <property type="nucleotide sequence ID" value="NZ_RQHW01000018.1"/>
</dbReference>
<reference evidence="2" key="1">
    <citation type="journal article" date="2019" name="PLoS Negl. Trop. Dis.">
        <title>Revisiting the worldwide diversity of Leptospira species in the environment.</title>
        <authorList>
            <person name="Vincent A.T."/>
            <person name="Schiettekatte O."/>
            <person name="Bourhy P."/>
            <person name="Veyrier F.J."/>
            <person name="Picardeau M."/>
        </authorList>
    </citation>
    <scope>NUCLEOTIDE SEQUENCE [LARGE SCALE GENOMIC DNA]</scope>
    <source>
        <strain evidence="2">201300427</strain>
    </source>
</reference>
<feature type="signal peptide" evidence="1">
    <location>
        <begin position="1"/>
        <end position="21"/>
    </location>
</feature>
<dbReference type="AlphaFoldDB" id="A0A4R9M5D4"/>
<dbReference type="OrthoDB" id="328069at2"/>
<evidence type="ECO:0000256" key="1">
    <source>
        <dbReference type="SAM" id="SignalP"/>
    </source>
</evidence>
<evidence type="ECO:0000313" key="3">
    <source>
        <dbReference type="Proteomes" id="UP000298058"/>
    </source>
</evidence>
<keyword evidence="1" id="KW-0732">Signal</keyword>